<dbReference type="GeneID" id="66106509"/>
<name>A0A9P8ARP6_9AGAR</name>
<comment type="caution">
    <text evidence="1">The sequence shown here is derived from an EMBL/GenBank/DDBJ whole genome shotgun (WGS) entry which is preliminary data.</text>
</comment>
<proteinExistence type="predicted"/>
<dbReference type="EMBL" id="MU250536">
    <property type="protein sequence ID" value="KAG7445593.1"/>
    <property type="molecule type" value="Genomic_DNA"/>
</dbReference>
<reference evidence="1" key="1">
    <citation type="submission" date="2020-11" db="EMBL/GenBank/DDBJ databases">
        <title>Adaptations for nitrogen fixation in a non-lichenized fungal sporocarp promotes dispersal by wood-feeding termites.</title>
        <authorList>
            <consortium name="DOE Joint Genome Institute"/>
            <person name="Koch R.A."/>
            <person name="Yoon G."/>
            <person name="Arayal U."/>
            <person name="Lail K."/>
            <person name="Amirebrahimi M."/>
            <person name="Labutti K."/>
            <person name="Lipzen A."/>
            <person name="Riley R."/>
            <person name="Barry K."/>
            <person name="Henrissat B."/>
            <person name="Grigoriev I.V."/>
            <person name="Herr J.R."/>
            <person name="Aime M.C."/>
        </authorList>
    </citation>
    <scope>NUCLEOTIDE SEQUENCE</scope>
    <source>
        <strain evidence="1">MCA 3950</strain>
    </source>
</reference>
<dbReference type="AlphaFoldDB" id="A0A9P8ARP6"/>
<protein>
    <submittedName>
        <fullName evidence="1">Uncharacterized protein</fullName>
    </submittedName>
</protein>
<organism evidence="1 2">
    <name type="scientific">Guyanagaster necrorhizus</name>
    <dbReference type="NCBI Taxonomy" id="856835"/>
    <lineage>
        <taxon>Eukaryota</taxon>
        <taxon>Fungi</taxon>
        <taxon>Dikarya</taxon>
        <taxon>Basidiomycota</taxon>
        <taxon>Agaricomycotina</taxon>
        <taxon>Agaricomycetes</taxon>
        <taxon>Agaricomycetidae</taxon>
        <taxon>Agaricales</taxon>
        <taxon>Marasmiineae</taxon>
        <taxon>Physalacriaceae</taxon>
        <taxon>Guyanagaster</taxon>
    </lineage>
</organism>
<dbReference type="RefSeq" id="XP_043039093.1">
    <property type="nucleotide sequence ID" value="XM_043184212.1"/>
</dbReference>
<keyword evidence="2" id="KW-1185">Reference proteome</keyword>
<sequence length="163" mass="18269">MSPITYPPPAHTYMSTKAAVVSHQPAPVQGMVVEEKKEQEPMRLRGGCIPCPIYTRSSYYSLYFRIVLDPRRLHGNYRFASCITAQALTPSQYSIAATLMKSNIIHSLVAVHLLSPHATAISLPAPLMETRSEWVQVILTFTENTRGIAPVRHSIEHAERKDK</sequence>
<evidence type="ECO:0000313" key="2">
    <source>
        <dbReference type="Proteomes" id="UP000812287"/>
    </source>
</evidence>
<evidence type="ECO:0000313" key="1">
    <source>
        <dbReference type="EMBL" id="KAG7445593.1"/>
    </source>
</evidence>
<gene>
    <name evidence="1" type="ORF">BT62DRAFT_920304</name>
</gene>
<dbReference type="Proteomes" id="UP000812287">
    <property type="component" value="Unassembled WGS sequence"/>
</dbReference>
<dbReference type="OrthoDB" id="3064097at2759"/>
<accession>A0A9P8ARP6</accession>